<dbReference type="Proteomes" id="UP000749646">
    <property type="component" value="Unassembled WGS sequence"/>
</dbReference>
<organism evidence="1 2">
    <name type="scientific">Modicella reniformis</name>
    <dbReference type="NCBI Taxonomy" id="1440133"/>
    <lineage>
        <taxon>Eukaryota</taxon>
        <taxon>Fungi</taxon>
        <taxon>Fungi incertae sedis</taxon>
        <taxon>Mucoromycota</taxon>
        <taxon>Mortierellomycotina</taxon>
        <taxon>Mortierellomycetes</taxon>
        <taxon>Mortierellales</taxon>
        <taxon>Mortierellaceae</taxon>
        <taxon>Modicella</taxon>
    </lineage>
</organism>
<name>A0A9P6IUS3_9FUNG</name>
<proteinExistence type="predicted"/>
<sequence length="81" mass="9077">MLPDHLHNKSKQVDPTFLAFADLPRAVGTVLTKERETILAELKIRNPPAAFLFKEAFKYDDTVDTVNTSVACMTRGKWGSI</sequence>
<reference evidence="1" key="1">
    <citation type="journal article" date="2020" name="Fungal Divers.">
        <title>Resolving the Mortierellaceae phylogeny through synthesis of multi-gene phylogenetics and phylogenomics.</title>
        <authorList>
            <person name="Vandepol N."/>
            <person name="Liber J."/>
            <person name="Desiro A."/>
            <person name="Na H."/>
            <person name="Kennedy M."/>
            <person name="Barry K."/>
            <person name="Grigoriev I.V."/>
            <person name="Miller A.N."/>
            <person name="O'Donnell K."/>
            <person name="Stajich J.E."/>
            <person name="Bonito G."/>
        </authorList>
    </citation>
    <scope>NUCLEOTIDE SEQUENCE</scope>
    <source>
        <strain evidence="1">MES-2147</strain>
    </source>
</reference>
<dbReference type="EMBL" id="JAAAHW010007380">
    <property type="protein sequence ID" value="KAF9948771.1"/>
    <property type="molecule type" value="Genomic_DNA"/>
</dbReference>
<evidence type="ECO:0000313" key="1">
    <source>
        <dbReference type="EMBL" id="KAF9948771.1"/>
    </source>
</evidence>
<dbReference type="OrthoDB" id="4717546at2759"/>
<keyword evidence="2" id="KW-1185">Reference proteome</keyword>
<comment type="caution">
    <text evidence="1">The sequence shown here is derived from an EMBL/GenBank/DDBJ whole genome shotgun (WGS) entry which is preliminary data.</text>
</comment>
<accession>A0A9P6IUS3</accession>
<evidence type="ECO:0000313" key="2">
    <source>
        <dbReference type="Proteomes" id="UP000749646"/>
    </source>
</evidence>
<protein>
    <submittedName>
        <fullName evidence="1">Uncharacterized protein</fullName>
    </submittedName>
</protein>
<dbReference type="AlphaFoldDB" id="A0A9P6IUS3"/>
<feature type="non-terminal residue" evidence="1">
    <location>
        <position position="81"/>
    </location>
</feature>
<gene>
    <name evidence="1" type="ORF">BGZ65_007834</name>
</gene>